<evidence type="ECO:0000313" key="1">
    <source>
        <dbReference type="EMBL" id="EGO20943.1"/>
    </source>
</evidence>
<dbReference type="KEGG" id="sla:SERLADRAFT_397950"/>
<dbReference type="RefSeq" id="XP_007321900.1">
    <property type="nucleotide sequence ID" value="XM_007321838.1"/>
</dbReference>
<evidence type="ECO:0000313" key="2">
    <source>
        <dbReference type="Proteomes" id="UP000008064"/>
    </source>
</evidence>
<dbReference type="Proteomes" id="UP000008064">
    <property type="component" value="Unassembled WGS sequence"/>
</dbReference>
<reference evidence="2" key="1">
    <citation type="journal article" date="2011" name="Science">
        <title>The plant cell wall-decomposing machinery underlies the functional diversity of forest fungi.</title>
        <authorList>
            <person name="Eastwood D.C."/>
            <person name="Floudas D."/>
            <person name="Binder M."/>
            <person name="Majcherczyk A."/>
            <person name="Schneider P."/>
            <person name="Aerts A."/>
            <person name="Asiegbu F.O."/>
            <person name="Baker S.E."/>
            <person name="Barry K."/>
            <person name="Bendiksby M."/>
            <person name="Blumentritt M."/>
            <person name="Coutinho P.M."/>
            <person name="Cullen D."/>
            <person name="de Vries R.P."/>
            <person name="Gathman A."/>
            <person name="Goodell B."/>
            <person name="Henrissat B."/>
            <person name="Ihrmark K."/>
            <person name="Kauserud H."/>
            <person name="Kohler A."/>
            <person name="LaButti K."/>
            <person name="Lapidus A."/>
            <person name="Lavin J.L."/>
            <person name="Lee Y.-H."/>
            <person name="Lindquist E."/>
            <person name="Lilly W."/>
            <person name="Lucas S."/>
            <person name="Morin E."/>
            <person name="Murat C."/>
            <person name="Oguiza J.A."/>
            <person name="Park J."/>
            <person name="Pisabarro A.G."/>
            <person name="Riley R."/>
            <person name="Rosling A."/>
            <person name="Salamov A."/>
            <person name="Schmidt O."/>
            <person name="Schmutz J."/>
            <person name="Skrede I."/>
            <person name="Stenlid J."/>
            <person name="Wiebenga A."/>
            <person name="Xie X."/>
            <person name="Kuees U."/>
            <person name="Hibbett D.S."/>
            <person name="Hoffmeister D."/>
            <person name="Hoegberg N."/>
            <person name="Martin F."/>
            <person name="Grigoriev I.V."/>
            <person name="Watkinson S.C."/>
        </authorList>
    </citation>
    <scope>NUCLEOTIDE SEQUENCE [LARGE SCALE GENOMIC DNA]</scope>
    <source>
        <strain evidence="2">S7.9</strain>
    </source>
</reference>
<name>F8P676_SERL9</name>
<dbReference type="AlphaFoldDB" id="F8P676"/>
<dbReference type="GeneID" id="18811858"/>
<proteinExistence type="predicted"/>
<feature type="non-terminal residue" evidence="1">
    <location>
        <position position="78"/>
    </location>
</feature>
<dbReference type="EMBL" id="GL945439">
    <property type="protein sequence ID" value="EGO20943.1"/>
    <property type="molecule type" value="Genomic_DNA"/>
</dbReference>
<organism evidence="2">
    <name type="scientific">Serpula lacrymans var. lacrymans (strain S7.9)</name>
    <name type="common">Dry rot fungus</name>
    <dbReference type="NCBI Taxonomy" id="578457"/>
    <lineage>
        <taxon>Eukaryota</taxon>
        <taxon>Fungi</taxon>
        <taxon>Dikarya</taxon>
        <taxon>Basidiomycota</taxon>
        <taxon>Agaricomycotina</taxon>
        <taxon>Agaricomycetes</taxon>
        <taxon>Agaricomycetidae</taxon>
        <taxon>Boletales</taxon>
        <taxon>Coniophorineae</taxon>
        <taxon>Serpulaceae</taxon>
        <taxon>Serpula</taxon>
    </lineage>
</organism>
<gene>
    <name evidence="1" type="ORF">SERLADRAFT_397950</name>
</gene>
<dbReference type="HOGENOM" id="CLU_2628734_0_0_1"/>
<accession>F8P676</accession>
<sequence length="78" mass="8766">MQGKKDVLCVKTRFTKRSAGPSPWDCPDGKVKSLTRSNETRDSRCLLIRESIFTGIFPFPLIEQGRVSSTPKIGPSRR</sequence>
<protein>
    <submittedName>
        <fullName evidence="1">Uncharacterized protein</fullName>
    </submittedName>
</protein>